<organism evidence="1 2">
    <name type="scientific">Candidatus Phaeomarinibacter ectocarpi</name>
    <dbReference type="NCBI Taxonomy" id="1458461"/>
    <lineage>
        <taxon>Bacteria</taxon>
        <taxon>Pseudomonadati</taxon>
        <taxon>Pseudomonadota</taxon>
        <taxon>Alphaproteobacteria</taxon>
        <taxon>Hyphomicrobiales</taxon>
        <taxon>Parvibaculaceae</taxon>
        <taxon>Candidatus Phaeomarinibacter</taxon>
    </lineage>
</organism>
<protein>
    <submittedName>
        <fullName evidence="1">Uncharacterized protein</fullName>
    </submittedName>
</protein>
<evidence type="ECO:0000313" key="2">
    <source>
        <dbReference type="Proteomes" id="UP000032160"/>
    </source>
</evidence>
<dbReference type="HOGENOM" id="CLU_2286370_0_0_5"/>
<dbReference type="EMBL" id="HG966617">
    <property type="protein sequence ID" value="CDO60797.1"/>
    <property type="molecule type" value="Genomic_DNA"/>
</dbReference>
<keyword evidence="2" id="KW-1185">Reference proteome</keyword>
<dbReference type="KEGG" id="pect:BN1012_Phect2584"/>
<dbReference type="STRING" id="1458461.BN1012_Phect2584"/>
<evidence type="ECO:0000313" key="1">
    <source>
        <dbReference type="EMBL" id="CDO60797.1"/>
    </source>
</evidence>
<dbReference type="AlphaFoldDB" id="X5MEA5"/>
<proteinExistence type="predicted"/>
<reference evidence="1 2" key="1">
    <citation type="journal article" date="2014" name="Front. Genet.">
        <title>Genome and metabolic network of "Candidatus Phaeomarinobacter ectocarpi" Ec32, a new candidate genus of Alphaproteobacteria frequently associated with brown algae.</title>
        <authorList>
            <person name="Dittami S.M."/>
            <person name="Barbeyron T."/>
            <person name="Boyen C."/>
            <person name="Cambefort J."/>
            <person name="Collet G."/>
            <person name="Delage L."/>
            <person name="Gobet A."/>
            <person name="Groisillier A."/>
            <person name="Leblanc C."/>
            <person name="Michel G."/>
            <person name="Scornet D."/>
            <person name="Siegel A."/>
            <person name="Tapia J.E."/>
            <person name="Tonon T."/>
        </authorList>
    </citation>
    <scope>NUCLEOTIDE SEQUENCE [LARGE SCALE GENOMIC DNA]</scope>
    <source>
        <strain evidence="1 2">Ec32</strain>
    </source>
</reference>
<gene>
    <name evidence="1" type="ORF">BN1012_Phect2584</name>
</gene>
<accession>X5MEA5</accession>
<sequence length="101" mass="11654">MTDEEQERMRRMAELTFPCRLTFDGPIIGLAQMARKADACFEFACGSDRRVAFYFRSARRQEWFIKDYGYGRVPTENELRGNGVFNRGAPAHSIEIKLPGK</sequence>
<dbReference type="Proteomes" id="UP000032160">
    <property type="component" value="Chromosome I"/>
</dbReference>
<dbReference type="RefSeq" id="WP_145973421.1">
    <property type="nucleotide sequence ID" value="NZ_HG966617.1"/>
</dbReference>
<name>X5MEA5_9HYPH</name>